<sequence length="53" mass="6629">MHYQYSLCVETPETDRHRSNRRALLHLRYHRPSQLLLTERCWSHLQEWVCSQY</sequence>
<dbReference type="Proteomes" id="UP000036681">
    <property type="component" value="Unplaced"/>
</dbReference>
<dbReference type="WBParaSite" id="ALUE_0000100201-mRNA-1">
    <property type="protein sequence ID" value="ALUE_0000100201-mRNA-1"/>
    <property type="gene ID" value="ALUE_0000100201"/>
</dbReference>
<proteinExistence type="predicted"/>
<organism evidence="1 2">
    <name type="scientific">Ascaris lumbricoides</name>
    <name type="common">Giant roundworm</name>
    <dbReference type="NCBI Taxonomy" id="6252"/>
    <lineage>
        <taxon>Eukaryota</taxon>
        <taxon>Metazoa</taxon>
        <taxon>Ecdysozoa</taxon>
        <taxon>Nematoda</taxon>
        <taxon>Chromadorea</taxon>
        <taxon>Rhabditida</taxon>
        <taxon>Spirurina</taxon>
        <taxon>Ascaridomorpha</taxon>
        <taxon>Ascaridoidea</taxon>
        <taxon>Ascarididae</taxon>
        <taxon>Ascaris</taxon>
    </lineage>
</organism>
<evidence type="ECO:0000313" key="1">
    <source>
        <dbReference type="Proteomes" id="UP000036681"/>
    </source>
</evidence>
<keyword evidence="1" id="KW-1185">Reference proteome</keyword>
<name>A0A0M3HHK7_ASCLU</name>
<accession>A0A0M3HHK7</accession>
<protein>
    <submittedName>
        <fullName evidence="2">Uncharacterized protein</fullName>
    </submittedName>
</protein>
<dbReference type="AlphaFoldDB" id="A0A0M3HHK7"/>
<evidence type="ECO:0000313" key="2">
    <source>
        <dbReference type="WBParaSite" id="ALUE_0000100201-mRNA-1"/>
    </source>
</evidence>
<reference evidence="2" key="1">
    <citation type="submission" date="2017-02" db="UniProtKB">
        <authorList>
            <consortium name="WormBaseParasite"/>
        </authorList>
    </citation>
    <scope>IDENTIFICATION</scope>
</reference>